<gene>
    <name evidence="2" type="ORF">E1267_12590</name>
</gene>
<evidence type="ECO:0000313" key="2">
    <source>
        <dbReference type="EMBL" id="TDC07659.1"/>
    </source>
</evidence>
<evidence type="ECO:0000313" key="3">
    <source>
        <dbReference type="Proteomes" id="UP000295157"/>
    </source>
</evidence>
<dbReference type="EMBL" id="SMJZ01000037">
    <property type="protein sequence ID" value="TDC07659.1"/>
    <property type="molecule type" value="Genomic_DNA"/>
</dbReference>
<keyword evidence="3" id="KW-1185">Reference proteome</keyword>
<evidence type="ECO:0000256" key="1">
    <source>
        <dbReference type="SAM" id="MobiDB-lite"/>
    </source>
</evidence>
<dbReference type="OrthoDB" id="2751008at2"/>
<organism evidence="2 3">
    <name type="scientific">Nonomuraea longispora</name>
    <dbReference type="NCBI Taxonomy" id="1848320"/>
    <lineage>
        <taxon>Bacteria</taxon>
        <taxon>Bacillati</taxon>
        <taxon>Actinomycetota</taxon>
        <taxon>Actinomycetes</taxon>
        <taxon>Streptosporangiales</taxon>
        <taxon>Streptosporangiaceae</taxon>
        <taxon>Nonomuraea</taxon>
    </lineage>
</organism>
<protein>
    <submittedName>
        <fullName evidence="2">Uncharacterized protein</fullName>
    </submittedName>
</protein>
<sequence>MAALAEHPKRDPVVLAGDGTLRHRGWRSVAHEGPDGTQASITVPADTLNDGWKVRWRSGAVSPTATSAWSAWRSFTVSLPKPTATGLTIAPSKVVDVVGVADTVAPTLQATLTHPTGQALRVEAEIEHEPSALDGQGSGPIWAGAVDNIAFGTGASVAVPAGTLTDGRKVRWRLHGVSEQATVTRDQPLHAARVGRPQASDL</sequence>
<reference evidence="2 3" key="1">
    <citation type="submission" date="2019-02" db="EMBL/GenBank/DDBJ databases">
        <title>Draft genome sequences of novel Actinobacteria.</title>
        <authorList>
            <person name="Sahin N."/>
            <person name="Ay H."/>
            <person name="Saygin H."/>
        </authorList>
    </citation>
    <scope>NUCLEOTIDE SEQUENCE [LARGE SCALE GENOMIC DNA]</scope>
    <source>
        <strain evidence="2 3">KC201</strain>
    </source>
</reference>
<accession>A0A4R4NFB3</accession>
<dbReference type="Proteomes" id="UP000295157">
    <property type="component" value="Unassembled WGS sequence"/>
</dbReference>
<name>A0A4R4NFB3_9ACTN</name>
<feature type="region of interest" description="Disordered" evidence="1">
    <location>
        <begin position="181"/>
        <end position="202"/>
    </location>
</feature>
<proteinExistence type="predicted"/>
<dbReference type="AlphaFoldDB" id="A0A4R4NFB3"/>
<comment type="caution">
    <text evidence="2">The sequence shown here is derived from an EMBL/GenBank/DDBJ whole genome shotgun (WGS) entry which is preliminary data.</text>
</comment>